<comment type="caution">
    <text evidence="1">The sequence shown here is derived from an EMBL/GenBank/DDBJ whole genome shotgun (WGS) entry which is preliminary data.</text>
</comment>
<name>A0A176RYA6_9GAMM</name>
<proteinExistence type="predicted"/>
<reference evidence="1 2" key="1">
    <citation type="submission" date="2016-05" db="EMBL/GenBank/DDBJ databases">
        <title>Single-cell genome of chain-forming Candidatus Thiomargarita nelsonii and comparison to other large sulfur-oxidizing bacteria.</title>
        <authorList>
            <person name="Winkel M."/>
            <person name="Salman V."/>
            <person name="Woyke T."/>
            <person name="Schulz-Vogt H."/>
            <person name="Richter M."/>
            <person name="Flood B."/>
            <person name="Bailey J."/>
            <person name="Amann R."/>
            <person name="Mussmann M."/>
        </authorList>
    </citation>
    <scope>NUCLEOTIDE SEQUENCE [LARGE SCALE GENOMIC DNA]</scope>
    <source>
        <strain evidence="1 2">THI036</strain>
    </source>
</reference>
<sequence length="64" mass="7955">MVENWQWQLGFIRWITSSRYKKNSLFLANFHLNWKICLYQLIQKLYKLLRDGVCNPVRQFMLFL</sequence>
<evidence type="ECO:0000313" key="2">
    <source>
        <dbReference type="Proteomes" id="UP000076962"/>
    </source>
</evidence>
<dbReference type="EMBL" id="LUTY01002194">
    <property type="protein sequence ID" value="OAD20676.1"/>
    <property type="molecule type" value="Genomic_DNA"/>
</dbReference>
<accession>A0A176RYA6</accession>
<keyword evidence="2" id="KW-1185">Reference proteome</keyword>
<protein>
    <submittedName>
        <fullName evidence="1">Uncharacterized protein</fullName>
    </submittedName>
</protein>
<dbReference type="AlphaFoldDB" id="A0A176RYA6"/>
<gene>
    <name evidence="1" type="ORF">THIOM_003606</name>
</gene>
<dbReference type="Proteomes" id="UP000076962">
    <property type="component" value="Unassembled WGS sequence"/>
</dbReference>
<organism evidence="1 2">
    <name type="scientific">Candidatus Thiomargarita nelsonii</name>
    <dbReference type="NCBI Taxonomy" id="1003181"/>
    <lineage>
        <taxon>Bacteria</taxon>
        <taxon>Pseudomonadati</taxon>
        <taxon>Pseudomonadota</taxon>
        <taxon>Gammaproteobacteria</taxon>
        <taxon>Thiotrichales</taxon>
        <taxon>Thiotrichaceae</taxon>
        <taxon>Thiomargarita</taxon>
    </lineage>
</organism>
<evidence type="ECO:0000313" key="1">
    <source>
        <dbReference type="EMBL" id="OAD20676.1"/>
    </source>
</evidence>